<gene>
    <name evidence="2" type="ORF">ACFSJF_19715</name>
</gene>
<dbReference type="SUPFAM" id="SSF53474">
    <property type="entry name" value="alpha/beta-Hydrolases"/>
    <property type="match status" value="1"/>
</dbReference>
<keyword evidence="3" id="KW-1185">Reference proteome</keyword>
<dbReference type="EMBL" id="JBHUHQ010000039">
    <property type="protein sequence ID" value="MFD2046499.1"/>
    <property type="molecule type" value="Genomic_DNA"/>
</dbReference>
<comment type="caution">
    <text evidence="2">The sequence shown here is derived from an EMBL/GenBank/DDBJ whole genome shotgun (WGS) entry which is preliminary data.</text>
</comment>
<dbReference type="InterPro" id="IPR029058">
    <property type="entry name" value="AB_hydrolase_fold"/>
</dbReference>
<dbReference type="PRINTS" id="PR00412">
    <property type="entry name" value="EPOXHYDRLASE"/>
</dbReference>
<evidence type="ECO:0000259" key="1">
    <source>
        <dbReference type="Pfam" id="PF00561"/>
    </source>
</evidence>
<dbReference type="Pfam" id="PF00561">
    <property type="entry name" value="Abhydrolase_1"/>
    <property type="match status" value="1"/>
</dbReference>
<name>A0ABW4W580_9BACI</name>
<accession>A0ABW4W580</accession>
<proteinExistence type="predicted"/>
<feature type="domain" description="AB hydrolase-1" evidence="1">
    <location>
        <begin position="23"/>
        <end position="256"/>
    </location>
</feature>
<dbReference type="PRINTS" id="PR00111">
    <property type="entry name" value="ABHYDROLASE"/>
</dbReference>
<dbReference type="PANTHER" id="PTHR46438:SF11">
    <property type="entry name" value="LIPASE-RELATED"/>
    <property type="match status" value="1"/>
</dbReference>
<evidence type="ECO:0000313" key="3">
    <source>
        <dbReference type="Proteomes" id="UP001597383"/>
    </source>
</evidence>
<dbReference type="GO" id="GO:0016787">
    <property type="term" value="F:hydrolase activity"/>
    <property type="evidence" value="ECO:0007669"/>
    <property type="project" value="UniProtKB-KW"/>
</dbReference>
<organism evidence="2 3">
    <name type="scientific">Ornithinibacillus salinisoli</name>
    <dbReference type="NCBI Taxonomy" id="1848459"/>
    <lineage>
        <taxon>Bacteria</taxon>
        <taxon>Bacillati</taxon>
        <taxon>Bacillota</taxon>
        <taxon>Bacilli</taxon>
        <taxon>Bacillales</taxon>
        <taxon>Bacillaceae</taxon>
        <taxon>Ornithinibacillus</taxon>
    </lineage>
</organism>
<dbReference type="InterPro" id="IPR000639">
    <property type="entry name" value="Epox_hydrolase-like"/>
</dbReference>
<dbReference type="RefSeq" id="WP_377558475.1">
    <property type="nucleotide sequence ID" value="NZ_JBHUHQ010000039.1"/>
</dbReference>
<dbReference type="Proteomes" id="UP001597383">
    <property type="component" value="Unassembled WGS sequence"/>
</dbReference>
<dbReference type="Gene3D" id="3.40.50.1820">
    <property type="entry name" value="alpha/beta hydrolase"/>
    <property type="match status" value="1"/>
</dbReference>
<keyword evidence="2" id="KW-0378">Hydrolase</keyword>
<protein>
    <submittedName>
        <fullName evidence="2">Alpha/beta fold hydrolase</fullName>
    </submittedName>
</protein>
<dbReference type="InterPro" id="IPR000073">
    <property type="entry name" value="AB_hydrolase_1"/>
</dbReference>
<sequence length="272" mass="31621">MKKTYLNISNVNIYCEYTLSEKPPIFLIHGFVSSTHTFHRLIPYLAKQFSIIAIDLPGFGRSEKSKTFIYSYSNYADLVIQCMDHFKLESVYMVGHSMGGQIALNTALKVPNRINKLVLLSSSGYLQPANKWLIFASYLPFFHLFAKRHIQKNGVRETLENVLYDHSFITKELIEEYKRPIDEKDFSRSLVRFVRYREGDLPSEQLKKIKIPSLLIWGTEDKVVSLRIGKRLAKDLAHTKLITYEKTGHLLTEERPTEIYEQITSFIHHEGN</sequence>
<evidence type="ECO:0000313" key="2">
    <source>
        <dbReference type="EMBL" id="MFD2046499.1"/>
    </source>
</evidence>
<dbReference type="PANTHER" id="PTHR46438">
    <property type="entry name" value="ALPHA/BETA-HYDROLASES SUPERFAMILY PROTEIN"/>
    <property type="match status" value="1"/>
</dbReference>
<reference evidence="3" key="1">
    <citation type="journal article" date="2019" name="Int. J. Syst. Evol. Microbiol.">
        <title>The Global Catalogue of Microorganisms (GCM) 10K type strain sequencing project: providing services to taxonomists for standard genome sequencing and annotation.</title>
        <authorList>
            <consortium name="The Broad Institute Genomics Platform"/>
            <consortium name="The Broad Institute Genome Sequencing Center for Infectious Disease"/>
            <person name="Wu L."/>
            <person name="Ma J."/>
        </authorList>
    </citation>
    <scope>NUCLEOTIDE SEQUENCE [LARGE SCALE GENOMIC DNA]</scope>
    <source>
        <strain evidence="3">R28</strain>
    </source>
</reference>